<dbReference type="EMBL" id="CP108254">
    <property type="protein sequence ID" value="WTU45782.1"/>
    <property type="molecule type" value="Genomic_DNA"/>
</dbReference>
<organism evidence="2">
    <name type="scientific">Streptomyces sp. NBC_00060</name>
    <dbReference type="NCBI Taxonomy" id="2975636"/>
    <lineage>
        <taxon>Bacteria</taxon>
        <taxon>Bacillati</taxon>
        <taxon>Actinomycetota</taxon>
        <taxon>Actinomycetes</taxon>
        <taxon>Kitasatosporales</taxon>
        <taxon>Streptomycetaceae</taxon>
        <taxon>Streptomyces</taxon>
    </lineage>
</organism>
<dbReference type="AlphaFoldDB" id="A0AAU2HFU6"/>
<dbReference type="RefSeq" id="WP_331723571.1">
    <property type="nucleotide sequence ID" value="NZ_CP108254.1"/>
</dbReference>
<evidence type="ECO:0000313" key="2">
    <source>
        <dbReference type="EMBL" id="WTU45782.1"/>
    </source>
</evidence>
<keyword evidence="1" id="KW-0472">Membrane</keyword>
<keyword evidence="1" id="KW-1133">Transmembrane helix</keyword>
<keyword evidence="2" id="KW-0614">Plasmid</keyword>
<name>A0AAU2HFU6_9ACTN</name>
<feature type="transmembrane region" description="Helical" evidence="1">
    <location>
        <begin position="51"/>
        <end position="75"/>
    </location>
</feature>
<sequence length="76" mass="8400">MSVLDLFLLLLFVCWTSTSAALLTDYRSLRTRLSKSHARSDPYAIRHRSKILAALSWGGVVTGIYGLLGVLYVALT</sequence>
<protein>
    <submittedName>
        <fullName evidence="2">Uncharacterized protein</fullName>
    </submittedName>
</protein>
<geneLocation type="plasmid" evidence="2">
    <name>unnamed1</name>
</geneLocation>
<gene>
    <name evidence="2" type="ORF">OHV25_39945</name>
</gene>
<accession>A0AAU2HFU6</accession>
<reference evidence="2" key="1">
    <citation type="submission" date="2022-10" db="EMBL/GenBank/DDBJ databases">
        <title>The complete genomes of actinobacterial strains from the NBC collection.</title>
        <authorList>
            <person name="Joergensen T.S."/>
            <person name="Alvarez Arevalo M."/>
            <person name="Sterndorff E.B."/>
            <person name="Faurdal D."/>
            <person name="Vuksanovic O."/>
            <person name="Mourched A.-S."/>
            <person name="Charusanti P."/>
            <person name="Shaw S."/>
            <person name="Blin K."/>
            <person name="Weber T."/>
        </authorList>
    </citation>
    <scope>NUCLEOTIDE SEQUENCE</scope>
    <source>
        <strain evidence="2">NBC_00060</strain>
        <plasmid evidence="2">unnamed1</plasmid>
    </source>
</reference>
<evidence type="ECO:0000256" key="1">
    <source>
        <dbReference type="SAM" id="Phobius"/>
    </source>
</evidence>
<keyword evidence="1" id="KW-0812">Transmembrane</keyword>
<proteinExistence type="predicted"/>